<feature type="domain" description="DUF4921" evidence="2">
    <location>
        <begin position="126"/>
        <end position="349"/>
    </location>
</feature>
<dbReference type="PANTHER" id="PTHR42763">
    <property type="entry name" value="ADP-GLUCOSE PHOSPHORYLASE"/>
    <property type="match status" value="1"/>
</dbReference>
<dbReference type="RefSeq" id="WP_231691079.1">
    <property type="nucleotide sequence ID" value="NZ_CP036298.1"/>
</dbReference>
<dbReference type="PANTHER" id="PTHR42763:SF1">
    <property type="entry name" value="UDP-GLUCOSE--HEXOSE-1-PHOSPHATE URIDYLYLTRANSFERASE"/>
    <property type="match status" value="1"/>
</dbReference>
<accession>A0A518G307</accession>
<dbReference type="GO" id="GO:0008108">
    <property type="term" value="F:UDP-glucose:hexose-1-phosphate uridylyltransferase activity"/>
    <property type="evidence" value="ECO:0007669"/>
    <property type="project" value="UniProtKB-EC"/>
</dbReference>
<evidence type="ECO:0000259" key="2">
    <source>
        <dbReference type="Pfam" id="PF16268"/>
    </source>
</evidence>
<proteinExistence type="predicted"/>
<feature type="active site" description="Tele-UMP-histidine intermediate" evidence="1">
    <location>
        <position position="191"/>
    </location>
</feature>
<dbReference type="AlphaFoldDB" id="A0A518G307"/>
<dbReference type="EC" id="2.7.7.12" evidence="3"/>
<dbReference type="SUPFAM" id="SSF54197">
    <property type="entry name" value="HIT-like"/>
    <property type="match status" value="2"/>
</dbReference>
<dbReference type="Pfam" id="PF16268">
    <property type="entry name" value="DUF4921"/>
    <property type="match status" value="1"/>
</dbReference>
<dbReference type="PIRSF" id="PIRSF000808">
    <property type="entry name" value="GalT"/>
    <property type="match status" value="1"/>
</dbReference>
<reference evidence="3 4" key="1">
    <citation type="submission" date="2019-02" db="EMBL/GenBank/DDBJ databases">
        <title>Deep-cultivation of Planctomycetes and their phenomic and genomic characterization uncovers novel biology.</title>
        <authorList>
            <person name="Wiegand S."/>
            <person name="Jogler M."/>
            <person name="Boedeker C."/>
            <person name="Pinto D."/>
            <person name="Vollmers J."/>
            <person name="Rivas-Marin E."/>
            <person name="Kohn T."/>
            <person name="Peeters S.H."/>
            <person name="Heuer A."/>
            <person name="Rast P."/>
            <person name="Oberbeckmann S."/>
            <person name="Bunk B."/>
            <person name="Jeske O."/>
            <person name="Meyerdierks A."/>
            <person name="Storesund J.E."/>
            <person name="Kallscheuer N."/>
            <person name="Luecker S."/>
            <person name="Lage O.M."/>
            <person name="Pohl T."/>
            <person name="Merkel B.J."/>
            <person name="Hornburger P."/>
            <person name="Mueller R.-W."/>
            <person name="Bruemmer F."/>
            <person name="Labrenz M."/>
            <person name="Spormann A.M."/>
            <person name="Op den Camp H."/>
            <person name="Overmann J."/>
            <person name="Amann R."/>
            <person name="Jetten M.S.M."/>
            <person name="Mascher T."/>
            <person name="Medema M.H."/>
            <person name="Devos D.P."/>
            <person name="Kaster A.-K."/>
            <person name="Ovreas L."/>
            <person name="Rohde M."/>
            <person name="Galperin M.Y."/>
            <person name="Jogler C."/>
        </authorList>
    </citation>
    <scope>NUCLEOTIDE SEQUENCE [LARGE SCALE GENOMIC DNA]</scope>
    <source>
        <strain evidence="3 4">Q31a</strain>
    </source>
</reference>
<dbReference type="KEGG" id="ahel:Q31a_12670"/>
<sequence>MSRMREDVTSSEMRHDWLADRWVIIAPQRTARPCDFDLVFDEPSGVGDCPFCCGHEAETPLAVASYPAISANRKKESCAEWSVRVVPNKFPAVNIPGTRPPMRYATHPASPVPTNGINLFKRRGLSGGHEVIVESPEHLYSISQLDPESTQTVFRAYRDRLRYWLTEREICYAVVFKNVGQDAGASLVHTHSQLIATDILPPDVQRAAERMQLFYEQENECLMCRMISDEVELGVRIVEQTPDFVAFCPFASRLPALITILPRQHQSQFEKLNDQELEQVSWLTHRTIRRLEKLYPAVAYNFVIQTAPSCRKDSASFHWRLELFPRLTKVAGFEWGSDCFINPLAPEDAARALRQAGV</sequence>
<dbReference type="InterPro" id="IPR032576">
    <property type="entry name" value="DUF4921"/>
</dbReference>
<evidence type="ECO:0000313" key="4">
    <source>
        <dbReference type="Proteomes" id="UP000318017"/>
    </source>
</evidence>
<name>A0A518G307_9BACT</name>
<evidence type="ECO:0000313" key="3">
    <source>
        <dbReference type="EMBL" id="QDV22974.1"/>
    </source>
</evidence>
<evidence type="ECO:0000256" key="1">
    <source>
        <dbReference type="PIRSR" id="PIRSR000808-1"/>
    </source>
</evidence>
<protein>
    <submittedName>
        <fullName evidence="3">Galactose-1-phosphate uridylyltransferase</fullName>
        <ecNumber evidence="3">2.7.7.12</ecNumber>
    </submittedName>
</protein>
<dbReference type="EMBL" id="CP036298">
    <property type="protein sequence ID" value="QDV22974.1"/>
    <property type="molecule type" value="Genomic_DNA"/>
</dbReference>
<dbReference type="GO" id="GO:0006012">
    <property type="term" value="P:galactose metabolic process"/>
    <property type="evidence" value="ECO:0007669"/>
    <property type="project" value="InterPro"/>
</dbReference>
<keyword evidence="4" id="KW-1185">Reference proteome</keyword>
<dbReference type="Proteomes" id="UP000318017">
    <property type="component" value="Chromosome"/>
</dbReference>
<organism evidence="3 4">
    <name type="scientific">Aureliella helgolandensis</name>
    <dbReference type="NCBI Taxonomy" id="2527968"/>
    <lineage>
        <taxon>Bacteria</taxon>
        <taxon>Pseudomonadati</taxon>
        <taxon>Planctomycetota</taxon>
        <taxon>Planctomycetia</taxon>
        <taxon>Pirellulales</taxon>
        <taxon>Pirellulaceae</taxon>
        <taxon>Aureliella</taxon>
    </lineage>
</organism>
<dbReference type="InterPro" id="IPR001937">
    <property type="entry name" value="GalP_UDPtransf1"/>
</dbReference>
<keyword evidence="3" id="KW-0548">Nucleotidyltransferase</keyword>
<dbReference type="GO" id="GO:0008270">
    <property type="term" value="F:zinc ion binding"/>
    <property type="evidence" value="ECO:0007669"/>
    <property type="project" value="InterPro"/>
</dbReference>
<keyword evidence="3" id="KW-0808">Transferase</keyword>
<dbReference type="InterPro" id="IPR036265">
    <property type="entry name" value="HIT-like_sf"/>
</dbReference>
<dbReference type="InterPro" id="IPR053177">
    <property type="entry name" value="ADP-glucose_phosphorylase"/>
</dbReference>
<dbReference type="Gene3D" id="3.30.428.10">
    <property type="entry name" value="HIT-like"/>
    <property type="match status" value="2"/>
</dbReference>
<gene>
    <name evidence="3" type="primary">galT</name>
    <name evidence="3" type="ORF">Q31a_12670</name>
</gene>